<dbReference type="PIRSF" id="PIRSF039008">
    <property type="entry name" value="YjbJ"/>
    <property type="match status" value="1"/>
</dbReference>
<dbReference type="PANTHER" id="PTHR34977">
    <property type="entry name" value="UPF0337 PROTEIN YJBJ"/>
    <property type="match status" value="1"/>
</dbReference>
<evidence type="ECO:0000313" key="3">
    <source>
        <dbReference type="EMBL" id="SER81133.1"/>
    </source>
</evidence>
<evidence type="ECO:0000313" key="4">
    <source>
        <dbReference type="Proteomes" id="UP000198885"/>
    </source>
</evidence>
<dbReference type="InterPro" id="IPR008462">
    <property type="entry name" value="CsbD"/>
</dbReference>
<dbReference type="Pfam" id="PF05532">
    <property type="entry name" value="CsbD"/>
    <property type="match status" value="1"/>
</dbReference>
<dbReference type="InterPro" id="IPR036629">
    <property type="entry name" value="YjbJ_sf"/>
</dbReference>
<organism evidence="3 4">
    <name type="scientific">Tranquillimonas rosea</name>
    <dbReference type="NCBI Taxonomy" id="641238"/>
    <lineage>
        <taxon>Bacteria</taxon>
        <taxon>Pseudomonadati</taxon>
        <taxon>Pseudomonadota</taxon>
        <taxon>Alphaproteobacteria</taxon>
        <taxon>Rhodobacterales</taxon>
        <taxon>Roseobacteraceae</taxon>
        <taxon>Tranquillimonas</taxon>
    </lineage>
</organism>
<name>A0A1H9S9S8_9RHOB</name>
<dbReference type="InterPro" id="IPR050423">
    <property type="entry name" value="UPF0337_stress_rsp"/>
</dbReference>
<proteinExistence type="inferred from homology"/>
<dbReference type="EMBL" id="FOGU01000003">
    <property type="protein sequence ID" value="SER81133.1"/>
    <property type="molecule type" value="Genomic_DNA"/>
</dbReference>
<dbReference type="SUPFAM" id="SSF69047">
    <property type="entry name" value="Hypothetical protein YjbJ"/>
    <property type="match status" value="1"/>
</dbReference>
<keyword evidence="4" id="KW-1185">Reference proteome</keyword>
<feature type="domain" description="CsbD-like" evidence="2">
    <location>
        <begin position="4"/>
        <end position="55"/>
    </location>
</feature>
<dbReference type="Proteomes" id="UP000198885">
    <property type="component" value="Unassembled WGS sequence"/>
</dbReference>
<reference evidence="3 4" key="1">
    <citation type="submission" date="2016-10" db="EMBL/GenBank/DDBJ databases">
        <authorList>
            <person name="de Groot N.N."/>
        </authorList>
    </citation>
    <scope>NUCLEOTIDE SEQUENCE [LARGE SCALE GENOMIC DNA]</scope>
    <source>
        <strain evidence="3 4">DSM 23042</strain>
    </source>
</reference>
<evidence type="ECO:0000259" key="2">
    <source>
        <dbReference type="Pfam" id="PF05532"/>
    </source>
</evidence>
<protein>
    <submittedName>
        <fullName evidence="3">Uncharacterized conserved protein YjbJ, UPF0337 family</fullName>
    </submittedName>
</protein>
<gene>
    <name evidence="3" type="ORF">SAMN04490244_10370</name>
</gene>
<dbReference type="InterPro" id="IPR026042">
    <property type="entry name" value="YjbJ"/>
</dbReference>
<dbReference type="AlphaFoldDB" id="A0A1H9S9S8"/>
<sequence>MDWDQVKGNWKQMKGRVQARWGQLTDDEVEEAAGNRERLEGLIQERYGETKEQVRADVDSWLADEDANDQTHRA</sequence>
<dbReference type="PANTHER" id="PTHR34977:SF1">
    <property type="entry name" value="UPF0337 PROTEIN YJBJ"/>
    <property type="match status" value="1"/>
</dbReference>
<dbReference type="Gene3D" id="1.10.1470.10">
    <property type="entry name" value="YjbJ"/>
    <property type="match status" value="1"/>
</dbReference>
<comment type="similarity">
    <text evidence="1">Belongs to the UPF0337 (CsbD) family.</text>
</comment>
<accession>A0A1H9S9S8</accession>
<evidence type="ECO:0000256" key="1">
    <source>
        <dbReference type="ARBA" id="ARBA00009129"/>
    </source>
</evidence>
<dbReference type="RefSeq" id="WP_092689780.1">
    <property type="nucleotide sequence ID" value="NZ_CBDDGO010000004.1"/>
</dbReference>
<dbReference type="OrthoDB" id="9796058at2"/>
<dbReference type="STRING" id="641238.SAMN04490244_10370"/>